<dbReference type="GO" id="GO:1990961">
    <property type="term" value="P:xenobiotic detoxification by transmembrane export across the plasma membrane"/>
    <property type="evidence" value="ECO:0007669"/>
    <property type="project" value="InterPro"/>
</dbReference>
<feature type="domain" description="CusB-like beta-barrel" evidence="5">
    <location>
        <begin position="239"/>
        <end position="289"/>
    </location>
</feature>
<name>A0A564ZH44_9BACT</name>
<keyword evidence="2 3" id="KW-0175">Coiled coil</keyword>
<evidence type="ECO:0000256" key="3">
    <source>
        <dbReference type="SAM" id="Coils"/>
    </source>
</evidence>
<accession>A0A564ZH44</accession>
<comment type="similarity">
    <text evidence="1">Belongs to the membrane fusion protein (MFP) (TC 8.A.1) family.</text>
</comment>
<evidence type="ECO:0000259" key="5">
    <source>
        <dbReference type="Pfam" id="PF25954"/>
    </source>
</evidence>
<dbReference type="NCBIfam" id="TIGR01730">
    <property type="entry name" value="RND_mfp"/>
    <property type="match status" value="1"/>
</dbReference>
<dbReference type="InterPro" id="IPR058647">
    <property type="entry name" value="BSH_CzcB-like"/>
</dbReference>
<evidence type="ECO:0000313" key="7">
    <source>
        <dbReference type="EMBL" id="VUZ84614.1"/>
    </source>
</evidence>
<dbReference type="InterPro" id="IPR030190">
    <property type="entry name" value="MacA_alpha-hairpin_sf"/>
</dbReference>
<dbReference type="Gene3D" id="2.40.420.20">
    <property type="match status" value="1"/>
</dbReference>
<dbReference type="SUPFAM" id="SSF111369">
    <property type="entry name" value="HlyD-like secretion proteins"/>
    <property type="match status" value="1"/>
</dbReference>
<dbReference type="EMBL" id="CABIKM010000015">
    <property type="protein sequence ID" value="VUZ84614.1"/>
    <property type="molecule type" value="Genomic_DNA"/>
</dbReference>
<dbReference type="GO" id="GO:0015562">
    <property type="term" value="F:efflux transmembrane transporter activity"/>
    <property type="evidence" value="ECO:0007669"/>
    <property type="project" value="TreeGrafter"/>
</dbReference>
<dbReference type="PANTHER" id="PTHR30469">
    <property type="entry name" value="MULTIDRUG RESISTANCE PROTEIN MDTA"/>
    <property type="match status" value="1"/>
</dbReference>
<gene>
    <name evidence="7" type="ORF">MELA_00987</name>
</gene>
<evidence type="ECO:0000259" key="6">
    <source>
        <dbReference type="Pfam" id="PF25973"/>
    </source>
</evidence>
<evidence type="ECO:0000256" key="4">
    <source>
        <dbReference type="SAM" id="Phobius"/>
    </source>
</evidence>
<feature type="domain" description="CzcB-like barrel-sandwich hybrid" evidence="6">
    <location>
        <begin position="68"/>
        <end position="236"/>
    </location>
</feature>
<feature type="coiled-coil region" evidence="3">
    <location>
        <begin position="114"/>
        <end position="179"/>
    </location>
</feature>
<dbReference type="Pfam" id="PF25954">
    <property type="entry name" value="Beta-barrel_RND_2"/>
    <property type="match status" value="1"/>
</dbReference>
<keyword evidence="4" id="KW-0812">Transmembrane</keyword>
<dbReference type="Gene3D" id="6.10.140.1990">
    <property type="match status" value="1"/>
</dbReference>
<dbReference type="GO" id="GO:1990195">
    <property type="term" value="C:macrolide transmembrane transporter complex"/>
    <property type="evidence" value="ECO:0007669"/>
    <property type="project" value="InterPro"/>
</dbReference>
<keyword evidence="4" id="KW-1133">Transmembrane helix</keyword>
<dbReference type="InterPro" id="IPR058792">
    <property type="entry name" value="Beta-barrel_RND_2"/>
</dbReference>
<dbReference type="GO" id="GO:1990281">
    <property type="term" value="C:efflux pump complex"/>
    <property type="evidence" value="ECO:0007669"/>
    <property type="project" value="TreeGrafter"/>
</dbReference>
<dbReference type="AlphaFoldDB" id="A0A564ZH44"/>
<evidence type="ECO:0000256" key="2">
    <source>
        <dbReference type="ARBA" id="ARBA00023054"/>
    </source>
</evidence>
<dbReference type="PANTHER" id="PTHR30469:SF33">
    <property type="entry name" value="SLR1207 PROTEIN"/>
    <property type="match status" value="1"/>
</dbReference>
<evidence type="ECO:0000313" key="8">
    <source>
        <dbReference type="Proteomes" id="UP000334340"/>
    </source>
</evidence>
<dbReference type="GO" id="GO:0030313">
    <property type="term" value="C:cell envelope"/>
    <property type="evidence" value="ECO:0007669"/>
    <property type="project" value="UniProtKB-SubCell"/>
</dbReference>
<reference evidence="7 8" key="1">
    <citation type="submission" date="2019-07" db="EMBL/GenBank/DDBJ databases">
        <authorList>
            <person name="Cremers G."/>
        </authorList>
    </citation>
    <scope>NUCLEOTIDE SEQUENCE [LARGE SCALE GENOMIC DNA]</scope>
</reference>
<keyword evidence="4" id="KW-0472">Membrane</keyword>
<protein>
    <submittedName>
        <fullName evidence="7">Biotin/lipoyl attachment:Secretion protein HlyD</fullName>
    </submittedName>
</protein>
<dbReference type="InterPro" id="IPR006143">
    <property type="entry name" value="RND_pump_MFP"/>
</dbReference>
<sequence>MARNLILAKSWNRYGKRLSLWIAALMMVLLGLRLTMFAPYQVKATGVTRHDVQQEAFGVGTVEAKVIVSVGSKIIGRVTALNVDQGDRVRAGQLLATLENQDFQEQVSQAAHDLERTAADLVANEAAIRQAEANRALAQKNYERYRSLFQEGAVSRLDFEQKENEHVAAREAVNTLLAQRTSIEKQQKKAAANLSFAKAKLADTMVHASCDGVVVTREVEAGDAVVAGAPLFRIADCHTIWVRAHVDETVAGAIRVGQPARVILRSHPEQSLPGQVARVEVESDRVTEERAVNVTFPVPSPIPPIGEQAEVYIVTGQKAQVPALPQKALVPIGKSFGVWLIKGDRVHLRQVQVGISDPSGWIEIVGGLNSTDRVALAPPEIMLRLKDNARVSVSEARS</sequence>
<dbReference type="Proteomes" id="UP000334340">
    <property type="component" value="Unassembled WGS sequence"/>
</dbReference>
<feature type="transmembrane region" description="Helical" evidence="4">
    <location>
        <begin position="20"/>
        <end position="40"/>
    </location>
</feature>
<dbReference type="Pfam" id="PF25973">
    <property type="entry name" value="BSH_CzcB"/>
    <property type="match status" value="1"/>
</dbReference>
<keyword evidence="8" id="KW-1185">Reference proteome</keyword>
<dbReference type="Gene3D" id="2.40.50.100">
    <property type="match status" value="1"/>
</dbReference>
<organism evidence="7 8">
    <name type="scientific">Candidatus Methylomirabilis lanthanidiphila</name>
    <dbReference type="NCBI Taxonomy" id="2211376"/>
    <lineage>
        <taxon>Bacteria</taxon>
        <taxon>Candidatus Methylomirabilota</taxon>
        <taxon>Candidatus Methylomirabilia</taxon>
        <taxon>Candidatus Methylomirabilales</taxon>
        <taxon>Candidatus Methylomirabilaceae</taxon>
        <taxon>Candidatus Methylomirabilis</taxon>
    </lineage>
</organism>
<dbReference type="Gene3D" id="2.40.30.170">
    <property type="match status" value="1"/>
</dbReference>
<dbReference type="GO" id="GO:0019898">
    <property type="term" value="C:extrinsic component of membrane"/>
    <property type="evidence" value="ECO:0007669"/>
    <property type="project" value="InterPro"/>
</dbReference>
<evidence type="ECO:0000256" key="1">
    <source>
        <dbReference type="ARBA" id="ARBA00009477"/>
    </source>
</evidence>
<proteinExistence type="inferred from homology"/>